<proteinExistence type="predicted"/>
<sequence>MPMAGRREAFLLFLYRSGVGSYAKAFSFWARLTFLVSVITVLVASLYSLRPKDERSWFLGLPNDLRSHYSRGRLIKAQITPEARPKGGETVLLLHGLGCSSYSFREVLQSLAGFSDKLVSRRGWGWPGALVWARELYSDIKVKGLFWGFDQLIETGHIAYEGNRIRVPDKKIDEESPFESETLSRIVAQVIDSLELVPVHLVLHDSALAVGAHWVTGNPGAVSSVTLVDTSSESAAFPSWIVGCPFSANCSYAPLRLLWSAQAVLLEWWEAGRVLNFSFSVGDWGASEALAAVPLQVLWSNTWSDRWIDEGRRIADAVPQAKFFHHFGGRWPQEGASAEIAEKIAEFVSPLPKSNQRTLEEPLSGRSLDHHQDHVAFPDPYGFGHGWGI</sequence>
<name>A0A7I8IMP7_SPIIN</name>
<evidence type="ECO:0000313" key="3">
    <source>
        <dbReference type="Proteomes" id="UP001189122"/>
    </source>
</evidence>
<protein>
    <submittedName>
        <fullName evidence="2">Uncharacterized protein</fullName>
    </submittedName>
</protein>
<keyword evidence="1" id="KW-0812">Transmembrane</keyword>
<organism evidence="2">
    <name type="scientific">Spirodela intermedia</name>
    <name type="common">Intermediate duckweed</name>
    <dbReference type="NCBI Taxonomy" id="51605"/>
    <lineage>
        <taxon>Eukaryota</taxon>
        <taxon>Viridiplantae</taxon>
        <taxon>Streptophyta</taxon>
        <taxon>Embryophyta</taxon>
        <taxon>Tracheophyta</taxon>
        <taxon>Spermatophyta</taxon>
        <taxon>Magnoliopsida</taxon>
        <taxon>Liliopsida</taxon>
        <taxon>Araceae</taxon>
        <taxon>Lemnoideae</taxon>
        <taxon>Spirodela</taxon>
    </lineage>
</organism>
<dbReference type="InterPro" id="IPR029058">
    <property type="entry name" value="AB_hydrolase_fold"/>
</dbReference>
<reference evidence="2 3" key="1">
    <citation type="submission" date="2019-12" db="EMBL/GenBank/DDBJ databases">
        <authorList>
            <person name="Scholz U."/>
            <person name="Mascher M."/>
            <person name="Fiebig A."/>
        </authorList>
    </citation>
    <scope>NUCLEOTIDE SEQUENCE</scope>
</reference>
<dbReference type="EMBL" id="LR743591">
    <property type="protein sequence ID" value="CAA2619389.1"/>
    <property type="molecule type" value="Genomic_DNA"/>
</dbReference>
<evidence type="ECO:0000256" key="1">
    <source>
        <dbReference type="SAM" id="Phobius"/>
    </source>
</evidence>
<dbReference type="AlphaFoldDB" id="A0A7I8IMP7"/>
<dbReference type="Proteomes" id="UP001189122">
    <property type="component" value="Unassembled WGS sequence"/>
</dbReference>
<dbReference type="SUPFAM" id="SSF53474">
    <property type="entry name" value="alpha/beta-Hydrolases"/>
    <property type="match status" value="1"/>
</dbReference>
<dbReference type="EMBL" id="CACRZD030000004">
    <property type="protein sequence ID" value="CAA6659116.1"/>
    <property type="molecule type" value="Genomic_DNA"/>
</dbReference>
<dbReference type="Gene3D" id="3.40.50.1820">
    <property type="entry name" value="alpha/beta hydrolase"/>
    <property type="match status" value="1"/>
</dbReference>
<accession>A0A7I8IMP7</accession>
<evidence type="ECO:0000313" key="2">
    <source>
        <dbReference type="EMBL" id="CAA2619389.1"/>
    </source>
</evidence>
<keyword evidence="1" id="KW-1133">Transmembrane helix</keyword>
<keyword evidence="3" id="KW-1185">Reference proteome</keyword>
<keyword evidence="1" id="KW-0472">Membrane</keyword>
<feature type="transmembrane region" description="Helical" evidence="1">
    <location>
        <begin position="28"/>
        <end position="49"/>
    </location>
</feature>
<gene>
    <name evidence="2" type="ORF">SI7747_04005556</name>
</gene>